<evidence type="ECO:0000256" key="3">
    <source>
        <dbReference type="ARBA" id="ARBA00023125"/>
    </source>
</evidence>
<dbReference type="GO" id="GO:0045027">
    <property type="term" value="F:DNA end binding"/>
    <property type="evidence" value="ECO:0007669"/>
    <property type="project" value="TreeGrafter"/>
</dbReference>
<dbReference type="AlphaFoldDB" id="A0A0L0HGD5"/>
<dbReference type="OrthoDB" id="2141259at2759"/>
<evidence type="ECO:0000313" key="10">
    <source>
        <dbReference type="EMBL" id="KNC99893.1"/>
    </source>
</evidence>
<evidence type="ECO:0000256" key="7">
    <source>
        <dbReference type="ARBA" id="ARBA00044529"/>
    </source>
</evidence>
<dbReference type="InParanoid" id="A0A0L0HGD5"/>
<sequence>MDQDANETFQAALKTAPWAPFQLPTADGTILQTFIKAVFKDQGYAILVSDFKRVWLEIATDEKVERKLKSYAKNFSETPVSGMLPYIESYVHSQKPNVRYMSFFEPDETGELRIHATGTVGTVTFRWVFECAQLHTDVLPPRPVPGDVLYSHLSVPLLMVVMEQDRRIQKLLTLLGVKERELHECHDTMTFNGLKFPPKRSDPITAEAFSSVADEEFRSMHVTKESLPKAFLENQLYRLVLGKSDNATAVAKDTRSISPPANLERVPTLPAGPITSSGIFASLDGSSPTGPDDASSSQAPSKKEIEKSLEMQRRQEREERLQKLQAEQQQKKKRRKIL</sequence>
<organism evidence="10 11">
    <name type="scientific">Spizellomyces punctatus (strain DAOM BR117)</name>
    <dbReference type="NCBI Taxonomy" id="645134"/>
    <lineage>
        <taxon>Eukaryota</taxon>
        <taxon>Fungi</taxon>
        <taxon>Fungi incertae sedis</taxon>
        <taxon>Chytridiomycota</taxon>
        <taxon>Chytridiomycota incertae sedis</taxon>
        <taxon>Chytridiomycetes</taxon>
        <taxon>Spizellomycetales</taxon>
        <taxon>Spizellomycetaceae</taxon>
        <taxon>Spizellomyces</taxon>
    </lineage>
</organism>
<keyword evidence="11" id="KW-1185">Reference proteome</keyword>
<dbReference type="InterPro" id="IPR038051">
    <property type="entry name" value="XRCC4-like_N_sf"/>
</dbReference>
<keyword evidence="5" id="KW-0539">Nucleus</keyword>
<gene>
    <name evidence="10" type="ORF">SPPG_05265</name>
</gene>
<dbReference type="GO" id="GO:0032807">
    <property type="term" value="C:DNA ligase IV complex"/>
    <property type="evidence" value="ECO:0007669"/>
    <property type="project" value="TreeGrafter"/>
</dbReference>
<keyword evidence="4" id="KW-0234">DNA repair</keyword>
<comment type="subcellular location">
    <subcellularLocation>
        <location evidence="1">Nucleus</location>
    </subcellularLocation>
</comment>
<evidence type="ECO:0000256" key="4">
    <source>
        <dbReference type="ARBA" id="ARBA00023204"/>
    </source>
</evidence>
<dbReference type="OMA" id="SAELEWR"/>
<proteinExistence type="inferred from homology"/>
<dbReference type="STRING" id="645134.A0A0L0HGD5"/>
<name>A0A0L0HGD5_SPIPD</name>
<feature type="compositionally biased region" description="Basic and acidic residues" evidence="8">
    <location>
        <begin position="301"/>
        <end position="322"/>
    </location>
</feature>
<dbReference type="GO" id="GO:0006303">
    <property type="term" value="P:double-strand break repair via nonhomologous end joining"/>
    <property type="evidence" value="ECO:0007669"/>
    <property type="project" value="UniProtKB-ARBA"/>
</dbReference>
<dbReference type="Pfam" id="PF09302">
    <property type="entry name" value="XLF"/>
    <property type="match status" value="1"/>
</dbReference>
<dbReference type="VEuPathDB" id="FungiDB:SPPG_05265"/>
<dbReference type="eggNOG" id="ENOG502SGGM">
    <property type="taxonomic scope" value="Eukaryota"/>
</dbReference>
<feature type="domain" description="XLF-like N-terminal" evidence="9">
    <location>
        <begin position="17"/>
        <end position="132"/>
    </location>
</feature>
<dbReference type="Gene3D" id="2.170.210.10">
    <property type="entry name" value="DNA double-strand break repair and VJ recombination XRCC4, N-terminal"/>
    <property type="match status" value="1"/>
</dbReference>
<feature type="compositionally biased region" description="Polar residues" evidence="8">
    <location>
        <begin position="274"/>
        <end position="300"/>
    </location>
</feature>
<keyword evidence="3" id="KW-0238">DNA-binding</keyword>
<evidence type="ECO:0000256" key="2">
    <source>
        <dbReference type="ARBA" id="ARBA00022763"/>
    </source>
</evidence>
<evidence type="ECO:0000256" key="6">
    <source>
        <dbReference type="ARBA" id="ARBA00025747"/>
    </source>
</evidence>
<dbReference type="InterPro" id="IPR052287">
    <property type="entry name" value="NHEJ_factor"/>
</dbReference>
<evidence type="ECO:0000256" key="8">
    <source>
        <dbReference type="SAM" id="MobiDB-lite"/>
    </source>
</evidence>
<feature type="region of interest" description="Disordered" evidence="8">
    <location>
        <begin position="250"/>
        <end position="338"/>
    </location>
</feature>
<protein>
    <recommendedName>
        <fullName evidence="7">Non-homologous end-joining factor 1</fullName>
    </recommendedName>
</protein>
<comment type="similarity">
    <text evidence="6">Belongs to the XRCC4-XLF family. XLF subfamily.</text>
</comment>
<dbReference type="GeneID" id="27688655"/>
<keyword evidence="2" id="KW-0227">DNA damage</keyword>
<dbReference type="CDD" id="cd22285">
    <property type="entry name" value="HD_XLF_N"/>
    <property type="match status" value="1"/>
</dbReference>
<evidence type="ECO:0000313" key="11">
    <source>
        <dbReference type="Proteomes" id="UP000053201"/>
    </source>
</evidence>
<evidence type="ECO:0000256" key="1">
    <source>
        <dbReference type="ARBA" id="ARBA00004123"/>
    </source>
</evidence>
<dbReference type="InterPro" id="IPR015381">
    <property type="entry name" value="XLF-like_N"/>
</dbReference>
<dbReference type="PANTHER" id="PTHR32235">
    <property type="entry name" value="NON-HOMOLOGOUS END-JOINING FACTOR 1"/>
    <property type="match status" value="1"/>
</dbReference>
<dbReference type="EMBL" id="KQ257457">
    <property type="protein sequence ID" value="KNC99893.1"/>
    <property type="molecule type" value="Genomic_DNA"/>
</dbReference>
<evidence type="ECO:0000256" key="5">
    <source>
        <dbReference type="ARBA" id="ARBA00023242"/>
    </source>
</evidence>
<dbReference type="PANTHER" id="PTHR32235:SF1">
    <property type="entry name" value="NON-HOMOLOGOUS END-JOINING FACTOR 1"/>
    <property type="match status" value="1"/>
</dbReference>
<reference evidence="10 11" key="1">
    <citation type="submission" date="2009-08" db="EMBL/GenBank/DDBJ databases">
        <title>The Genome Sequence of Spizellomyces punctatus strain DAOM BR117.</title>
        <authorList>
            <consortium name="The Broad Institute Genome Sequencing Platform"/>
            <person name="Russ C."/>
            <person name="Cuomo C."/>
            <person name="Shea T."/>
            <person name="Young S.K."/>
            <person name="Zeng Q."/>
            <person name="Koehrsen M."/>
            <person name="Haas B."/>
            <person name="Borodovsky M."/>
            <person name="Guigo R."/>
            <person name="Alvarado L."/>
            <person name="Berlin A."/>
            <person name="Bochicchio J."/>
            <person name="Borenstein D."/>
            <person name="Chapman S."/>
            <person name="Chen Z."/>
            <person name="Engels R."/>
            <person name="Freedman E."/>
            <person name="Gellesch M."/>
            <person name="Goldberg J."/>
            <person name="Griggs A."/>
            <person name="Gujja S."/>
            <person name="Heiman D."/>
            <person name="Hepburn T."/>
            <person name="Howarth C."/>
            <person name="Jen D."/>
            <person name="Larson L."/>
            <person name="Lewis B."/>
            <person name="Mehta T."/>
            <person name="Park D."/>
            <person name="Pearson M."/>
            <person name="Roberts A."/>
            <person name="Saif S."/>
            <person name="Shenoy N."/>
            <person name="Sisk P."/>
            <person name="Stolte C."/>
            <person name="Sykes S."/>
            <person name="Thomson T."/>
            <person name="Walk T."/>
            <person name="White J."/>
            <person name="Yandava C."/>
            <person name="Burger G."/>
            <person name="Gray M.W."/>
            <person name="Holland P.W.H."/>
            <person name="King N."/>
            <person name="Lang F.B.F."/>
            <person name="Roger A.J."/>
            <person name="Ruiz-Trillo I."/>
            <person name="Lander E."/>
            <person name="Nusbaum C."/>
        </authorList>
    </citation>
    <scope>NUCLEOTIDE SEQUENCE [LARGE SCALE GENOMIC DNA]</scope>
    <source>
        <strain evidence="10 11">DAOM BR117</strain>
    </source>
</reference>
<accession>A0A0L0HGD5</accession>
<evidence type="ECO:0000259" key="9">
    <source>
        <dbReference type="Pfam" id="PF09302"/>
    </source>
</evidence>
<dbReference type="RefSeq" id="XP_016607933.1">
    <property type="nucleotide sequence ID" value="XM_016753489.1"/>
</dbReference>
<dbReference type="Proteomes" id="UP000053201">
    <property type="component" value="Unassembled WGS sequence"/>
</dbReference>